<gene>
    <name evidence="6" type="ORF">TVAG_233370</name>
</gene>
<dbReference type="AlphaFoldDB" id="A2ES06"/>
<feature type="domain" description="Ubiquitin-like protease family profile" evidence="5">
    <location>
        <begin position="1"/>
        <end position="147"/>
    </location>
</feature>
<dbReference type="GO" id="GO:0008234">
    <property type="term" value="F:cysteine-type peptidase activity"/>
    <property type="evidence" value="ECO:0007669"/>
    <property type="project" value="UniProtKB-KW"/>
</dbReference>
<dbReference type="PANTHER" id="PTHR46468:SF1">
    <property type="entry name" value="SENTRIN-SPECIFIC PROTEASE 8"/>
    <property type="match status" value="1"/>
</dbReference>
<evidence type="ECO:0000256" key="2">
    <source>
        <dbReference type="ARBA" id="ARBA00022670"/>
    </source>
</evidence>
<dbReference type="VEuPathDB" id="TrichDB:TVAG_233370"/>
<dbReference type="SUPFAM" id="SSF54001">
    <property type="entry name" value="Cysteine proteinases"/>
    <property type="match status" value="1"/>
</dbReference>
<evidence type="ECO:0000256" key="3">
    <source>
        <dbReference type="ARBA" id="ARBA00022801"/>
    </source>
</evidence>
<dbReference type="OrthoDB" id="5065855at2759"/>
<dbReference type="SMR" id="A2ES06"/>
<evidence type="ECO:0000313" key="7">
    <source>
        <dbReference type="Proteomes" id="UP000001542"/>
    </source>
</evidence>
<dbReference type="STRING" id="5722.A2ES06"/>
<dbReference type="EMBL" id="DS113471">
    <property type="protein sequence ID" value="EAY04601.1"/>
    <property type="molecule type" value="Genomic_DNA"/>
</dbReference>
<comment type="similarity">
    <text evidence="1">Belongs to the peptidase C48 family.</text>
</comment>
<organism evidence="6 7">
    <name type="scientific">Trichomonas vaginalis (strain ATCC PRA-98 / G3)</name>
    <dbReference type="NCBI Taxonomy" id="412133"/>
    <lineage>
        <taxon>Eukaryota</taxon>
        <taxon>Metamonada</taxon>
        <taxon>Parabasalia</taxon>
        <taxon>Trichomonadida</taxon>
        <taxon>Trichomonadidae</taxon>
        <taxon>Trichomonas</taxon>
    </lineage>
</organism>
<dbReference type="Gene3D" id="3.40.395.10">
    <property type="entry name" value="Adenoviral Proteinase, Chain A"/>
    <property type="match status" value="1"/>
</dbReference>
<evidence type="ECO:0000256" key="1">
    <source>
        <dbReference type="ARBA" id="ARBA00005234"/>
    </source>
</evidence>
<sequence>MQLFGMILEKKYNKINPNDSKILFLPPTTLEFFRFYPDDSVIPTLQYFPALKYRYVFIPFTNSVSLTETGDHWALLVWEPNFNSQNASNFYYLDSSGQGNRKYGESIVERLSKLYQIAKYNFIPYSSPQQNNHSDCGMFVMAFMECIAEHLIIERINDIVSQQYVTKLRKEFERKYLKPKWKVHTKSAEK</sequence>
<keyword evidence="2" id="KW-0645">Protease</keyword>
<keyword evidence="3" id="KW-0378">Hydrolase</keyword>
<dbReference type="InterPro" id="IPR044613">
    <property type="entry name" value="Nep1/2-like"/>
</dbReference>
<dbReference type="PANTHER" id="PTHR46468">
    <property type="entry name" value="SENTRIN-SPECIFIC PROTEASE 8"/>
    <property type="match status" value="1"/>
</dbReference>
<dbReference type="InterPro" id="IPR038765">
    <property type="entry name" value="Papain-like_cys_pep_sf"/>
</dbReference>
<dbReference type="KEGG" id="tva:4762464"/>
<keyword evidence="7" id="KW-1185">Reference proteome</keyword>
<reference evidence="6" key="2">
    <citation type="journal article" date="2007" name="Science">
        <title>Draft genome sequence of the sexually transmitted pathogen Trichomonas vaginalis.</title>
        <authorList>
            <person name="Carlton J.M."/>
            <person name="Hirt R.P."/>
            <person name="Silva J.C."/>
            <person name="Delcher A.L."/>
            <person name="Schatz M."/>
            <person name="Zhao Q."/>
            <person name="Wortman J.R."/>
            <person name="Bidwell S.L."/>
            <person name="Alsmark U.C.M."/>
            <person name="Besteiro S."/>
            <person name="Sicheritz-Ponten T."/>
            <person name="Noel C.J."/>
            <person name="Dacks J.B."/>
            <person name="Foster P.G."/>
            <person name="Simillion C."/>
            <person name="Van de Peer Y."/>
            <person name="Miranda-Saavedra D."/>
            <person name="Barton G.J."/>
            <person name="Westrop G.D."/>
            <person name="Mueller S."/>
            <person name="Dessi D."/>
            <person name="Fiori P.L."/>
            <person name="Ren Q."/>
            <person name="Paulsen I."/>
            <person name="Zhang H."/>
            <person name="Bastida-Corcuera F.D."/>
            <person name="Simoes-Barbosa A."/>
            <person name="Brown M.T."/>
            <person name="Hayes R.D."/>
            <person name="Mukherjee M."/>
            <person name="Okumura C.Y."/>
            <person name="Schneider R."/>
            <person name="Smith A.J."/>
            <person name="Vanacova S."/>
            <person name="Villalvazo M."/>
            <person name="Haas B.J."/>
            <person name="Pertea M."/>
            <person name="Feldblyum T.V."/>
            <person name="Utterback T.R."/>
            <person name="Shu C.L."/>
            <person name="Osoegawa K."/>
            <person name="de Jong P.J."/>
            <person name="Hrdy I."/>
            <person name="Horvathova L."/>
            <person name="Zubacova Z."/>
            <person name="Dolezal P."/>
            <person name="Malik S.B."/>
            <person name="Logsdon J.M. Jr."/>
            <person name="Henze K."/>
            <person name="Gupta A."/>
            <person name="Wang C.C."/>
            <person name="Dunne R.L."/>
            <person name="Upcroft J.A."/>
            <person name="Upcroft P."/>
            <person name="White O."/>
            <person name="Salzberg S.L."/>
            <person name="Tang P."/>
            <person name="Chiu C.-H."/>
            <person name="Lee Y.-S."/>
            <person name="Embley T.M."/>
            <person name="Coombs G.H."/>
            <person name="Mottram J.C."/>
            <person name="Tachezy J."/>
            <person name="Fraser-Liggett C.M."/>
            <person name="Johnson P.J."/>
        </authorList>
    </citation>
    <scope>NUCLEOTIDE SEQUENCE [LARGE SCALE GENOMIC DNA]</scope>
    <source>
        <strain evidence="6">G3</strain>
    </source>
</reference>
<dbReference type="InterPro" id="IPR003653">
    <property type="entry name" value="Peptidase_C48_C"/>
</dbReference>
<accession>A2ES06</accession>
<dbReference type="RefSeq" id="XP_001316824.1">
    <property type="nucleotide sequence ID" value="XM_001316789.1"/>
</dbReference>
<dbReference type="GO" id="GO:0019784">
    <property type="term" value="F:deNEDDylase activity"/>
    <property type="evidence" value="ECO:0000318"/>
    <property type="project" value="GO_Central"/>
</dbReference>
<dbReference type="GO" id="GO:0006508">
    <property type="term" value="P:proteolysis"/>
    <property type="evidence" value="ECO:0007669"/>
    <property type="project" value="UniProtKB-KW"/>
</dbReference>
<dbReference type="Pfam" id="PF02902">
    <property type="entry name" value="Peptidase_C48"/>
    <property type="match status" value="1"/>
</dbReference>
<dbReference type="Proteomes" id="UP000001542">
    <property type="component" value="Unassembled WGS sequence"/>
</dbReference>
<evidence type="ECO:0000256" key="4">
    <source>
        <dbReference type="ARBA" id="ARBA00022807"/>
    </source>
</evidence>
<evidence type="ECO:0000259" key="5">
    <source>
        <dbReference type="PROSITE" id="PS50600"/>
    </source>
</evidence>
<name>A2ES06_TRIV3</name>
<dbReference type="InParanoid" id="A2ES06"/>
<dbReference type="PROSITE" id="PS50600">
    <property type="entry name" value="ULP_PROTEASE"/>
    <property type="match status" value="1"/>
</dbReference>
<evidence type="ECO:0000313" key="6">
    <source>
        <dbReference type="EMBL" id="EAY04601.1"/>
    </source>
</evidence>
<dbReference type="GO" id="GO:0000338">
    <property type="term" value="P:protein deneddylation"/>
    <property type="evidence" value="ECO:0000318"/>
    <property type="project" value="GO_Central"/>
</dbReference>
<reference evidence="6" key="1">
    <citation type="submission" date="2006-10" db="EMBL/GenBank/DDBJ databases">
        <authorList>
            <person name="Amadeo P."/>
            <person name="Zhao Q."/>
            <person name="Wortman J."/>
            <person name="Fraser-Liggett C."/>
            <person name="Carlton J."/>
        </authorList>
    </citation>
    <scope>NUCLEOTIDE SEQUENCE</scope>
    <source>
        <strain evidence="6">G3</strain>
    </source>
</reference>
<protein>
    <recommendedName>
        <fullName evidence="5">Ubiquitin-like protease family profile domain-containing protein</fullName>
    </recommendedName>
</protein>
<proteinExistence type="inferred from homology"/>
<keyword evidence="4" id="KW-0788">Thiol protease</keyword>
<dbReference type="VEuPathDB" id="TrichDB:TVAGG3_0486940"/>